<comment type="function">
    <text evidence="4">Has an important function as a repair enzyme for proteins that have been inactivated by oxidation. Catalyzes the reversible oxidation-reduction of methionine sulfoxide in proteins to methionine.</text>
</comment>
<proteinExistence type="inferred from homology"/>
<dbReference type="Pfam" id="PF01625">
    <property type="entry name" value="PMSR"/>
    <property type="match status" value="1"/>
</dbReference>
<dbReference type="EMBL" id="JAOYOD010000001">
    <property type="protein sequence ID" value="MCV9385576.1"/>
    <property type="molecule type" value="Genomic_DNA"/>
</dbReference>
<dbReference type="EC" id="1.8.4.11" evidence="4"/>
<dbReference type="SUPFAM" id="SSF55068">
    <property type="entry name" value="Peptide methionine sulfoxide reductase"/>
    <property type="match status" value="1"/>
</dbReference>
<accession>A0ABT3CPS2</accession>
<evidence type="ECO:0000256" key="4">
    <source>
        <dbReference type="HAMAP-Rule" id="MF_01401"/>
    </source>
</evidence>
<comment type="similarity">
    <text evidence="4">Belongs to the MsrA Met sulfoxide reductase family.</text>
</comment>
<evidence type="ECO:0000259" key="5">
    <source>
        <dbReference type="Pfam" id="PF01625"/>
    </source>
</evidence>
<organism evidence="6 7">
    <name type="scientific">Reichenbachiella ulvae</name>
    <dbReference type="NCBI Taxonomy" id="2980104"/>
    <lineage>
        <taxon>Bacteria</taxon>
        <taxon>Pseudomonadati</taxon>
        <taxon>Bacteroidota</taxon>
        <taxon>Cytophagia</taxon>
        <taxon>Cytophagales</taxon>
        <taxon>Reichenbachiellaceae</taxon>
        <taxon>Reichenbachiella</taxon>
    </lineage>
</organism>
<evidence type="ECO:0000256" key="2">
    <source>
        <dbReference type="ARBA" id="ARBA00047806"/>
    </source>
</evidence>
<gene>
    <name evidence="4 6" type="primary">msrA</name>
    <name evidence="6" type="ORF">N7U62_02825</name>
</gene>
<protein>
    <recommendedName>
        <fullName evidence="4">Peptide methionine sulfoxide reductase MsrA</fullName>
        <shortName evidence="4">Protein-methionine-S-oxide reductase</shortName>
        <ecNumber evidence="4">1.8.4.11</ecNumber>
    </recommendedName>
    <alternativeName>
        <fullName evidence="4">Peptide-methionine (S)-S-oxide reductase</fullName>
        <shortName evidence="4">Peptide Met(O) reductase</shortName>
    </alternativeName>
</protein>
<dbReference type="PANTHER" id="PTHR43774">
    <property type="entry name" value="PEPTIDE METHIONINE SULFOXIDE REDUCTASE"/>
    <property type="match status" value="1"/>
</dbReference>
<reference evidence="6 7" key="1">
    <citation type="submission" date="2022-10" db="EMBL/GenBank/DDBJ databases">
        <title>Comparative genomics and taxonomic characterization of three novel marine species of genus Reichenbachiella exhibiting antioxidant and polysaccharide degradation activities.</title>
        <authorList>
            <person name="Muhammad N."/>
            <person name="Lee Y.-J."/>
            <person name="Ko J."/>
            <person name="Kim S.-G."/>
        </authorList>
    </citation>
    <scope>NUCLEOTIDE SEQUENCE [LARGE SCALE GENOMIC DNA]</scope>
    <source>
        <strain evidence="6 7">ABR2-5</strain>
    </source>
</reference>
<comment type="catalytic activity">
    <reaction evidence="2 4">
        <text>L-methionyl-[protein] + [thioredoxin]-disulfide + H2O = L-methionyl-(S)-S-oxide-[protein] + [thioredoxin]-dithiol</text>
        <dbReference type="Rhea" id="RHEA:14217"/>
        <dbReference type="Rhea" id="RHEA-COMP:10698"/>
        <dbReference type="Rhea" id="RHEA-COMP:10700"/>
        <dbReference type="Rhea" id="RHEA-COMP:12313"/>
        <dbReference type="Rhea" id="RHEA-COMP:12315"/>
        <dbReference type="ChEBI" id="CHEBI:15377"/>
        <dbReference type="ChEBI" id="CHEBI:16044"/>
        <dbReference type="ChEBI" id="CHEBI:29950"/>
        <dbReference type="ChEBI" id="CHEBI:44120"/>
        <dbReference type="ChEBI" id="CHEBI:50058"/>
        <dbReference type="EC" id="1.8.4.11"/>
    </reaction>
</comment>
<name>A0ABT3CPS2_9BACT</name>
<dbReference type="HAMAP" id="MF_01401">
    <property type="entry name" value="MsrA"/>
    <property type="match status" value="1"/>
</dbReference>
<dbReference type="NCBIfam" id="TIGR00401">
    <property type="entry name" value="msrA"/>
    <property type="match status" value="1"/>
</dbReference>
<dbReference type="PANTHER" id="PTHR43774:SF1">
    <property type="entry name" value="PEPTIDE METHIONINE SULFOXIDE REDUCTASE MSRA 2"/>
    <property type="match status" value="1"/>
</dbReference>
<evidence type="ECO:0000256" key="1">
    <source>
        <dbReference type="ARBA" id="ARBA00023002"/>
    </source>
</evidence>
<evidence type="ECO:0000313" key="6">
    <source>
        <dbReference type="EMBL" id="MCV9385576.1"/>
    </source>
</evidence>
<dbReference type="InterPro" id="IPR002569">
    <property type="entry name" value="Met_Sox_Rdtase_MsrA_dom"/>
</dbReference>
<dbReference type="Proteomes" id="UP001300692">
    <property type="component" value="Unassembled WGS sequence"/>
</dbReference>
<comment type="catalytic activity">
    <reaction evidence="3 4">
        <text>[thioredoxin]-disulfide + L-methionine + H2O = L-methionine (S)-S-oxide + [thioredoxin]-dithiol</text>
        <dbReference type="Rhea" id="RHEA:19993"/>
        <dbReference type="Rhea" id="RHEA-COMP:10698"/>
        <dbReference type="Rhea" id="RHEA-COMP:10700"/>
        <dbReference type="ChEBI" id="CHEBI:15377"/>
        <dbReference type="ChEBI" id="CHEBI:29950"/>
        <dbReference type="ChEBI" id="CHEBI:50058"/>
        <dbReference type="ChEBI" id="CHEBI:57844"/>
        <dbReference type="ChEBI" id="CHEBI:58772"/>
        <dbReference type="EC" id="1.8.4.11"/>
    </reaction>
</comment>
<feature type="domain" description="Peptide methionine sulphoxide reductase MsrA" evidence="5">
    <location>
        <begin position="4"/>
        <end position="156"/>
    </location>
</feature>
<evidence type="ECO:0000313" key="7">
    <source>
        <dbReference type="Proteomes" id="UP001300692"/>
    </source>
</evidence>
<dbReference type="GO" id="GO:0008113">
    <property type="term" value="F:peptide-methionine (S)-S-oxide reductase activity"/>
    <property type="evidence" value="ECO:0007669"/>
    <property type="project" value="UniProtKB-EC"/>
</dbReference>
<comment type="caution">
    <text evidence="6">The sequence shown here is derived from an EMBL/GenBank/DDBJ whole genome shotgun (WGS) entry which is preliminary data.</text>
</comment>
<dbReference type="InterPro" id="IPR036509">
    <property type="entry name" value="Met_Sox_Rdtase_MsrA_sf"/>
</dbReference>
<sequence>MDIATFGNGCFWCTEAIFSELKGVSKVESGYSGGQTKNPTYKEVCSGTTGHAEVLQITYDPAVISFDELLEVFWKTHDPTTLNRQGNDVGTQYRSVVFYHNDTQKALAEKYKKELDASGAFADPIVTEITAFDVFYPAEDYHQNYYELNGEQPYCNFVIRPKVEKFKKVFKDKLKD</sequence>
<feature type="active site" evidence="4">
    <location>
        <position position="10"/>
    </location>
</feature>
<keyword evidence="1 4" id="KW-0560">Oxidoreductase</keyword>
<keyword evidence="7" id="KW-1185">Reference proteome</keyword>
<evidence type="ECO:0000256" key="3">
    <source>
        <dbReference type="ARBA" id="ARBA00048782"/>
    </source>
</evidence>
<dbReference type="Gene3D" id="3.30.1060.10">
    <property type="entry name" value="Peptide methionine sulphoxide reductase MsrA"/>
    <property type="match status" value="1"/>
</dbReference>